<reference evidence="2 3" key="1">
    <citation type="journal article" date="2007" name="Proc. Natl. Acad. Sci. U.S.A.">
        <title>Genome dynamics in a natural archaeal population.</title>
        <authorList>
            <person name="Allen E.E."/>
            <person name="Tyson G.W."/>
            <person name="Whitaker R.J."/>
            <person name="Detter J.C."/>
            <person name="Richardson P.M."/>
            <person name="Banfield J.F."/>
        </authorList>
    </citation>
    <scope>NUCLEOTIDE SEQUENCE [LARGE SCALE GENOMIC DNA]</scope>
    <source>
        <strain evidence="3">fer1</strain>
    </source>
</reference>
<dbReference type="HOGENOM" id="CLU_033161_0_0_2"/>
<dbReference type="GO" id="GO:0004803">
    <property type="term" value="F:transposase activity"/>
    <property type="evidence" value="ECO:0007669"/>
    <property type="project" value="InterPro"/>
</dbReference>
<dbReference type="PANTHER" id="PTHR34614:SF2">
    <property type="entry name" value="TRANSPOSASE IS4-LIKE DOMAIN-CONTAINING PROTEIN"/>
    <property type="match status" value="1"/>
</dbReference>
<feature type="domain" description="Transposase IS4-like" evidence="1">
    <location>
        <begin position="214"/>
        <end position="432"/>
    </location>
</feature>
<organism evidence="2 3">
    <name type="scientific">Ferroplasma acidarmanus Fer1</name>
    <dbReference type="NCBI Taxonomy" id="333146"/>
    <lineage>
        <taxon>Archaea</taxon>
        <taxon>Methanobacteriati</taxon>
        <taxon>Thermoplasmatota</taxon>
        <taxon>Thermoplasmata</taxon>
        <taxon>Thermoplasmatales</taxon>
        <taxon>Ferroplasmaceae</taxon>
        <taxon>Ferroplasma</taxon>
    </lineage>
</organism>
<proteinExistence type="predicted"/>
<dbReference type="SUPFAM" id="SSF53098">
    <property type="entry name" value="Ribonuclease H-like"/>
    <property type="match status" value="1"/>
</dbReference>
<dbReference type="InterPro" id="IPR012337">
    <property type="entry name" value="RNaseH-like_sf"/>
</dbReference>
<accession>S0AL73</accession>
<keyword evidence="3" id="KW-1185">Reference proteome</keyword>
<sequence>MVYYTFKRSGKNRYLVLRWKKRINGVPTIVKEISVGTAENLAKMLEDSMENIMLKSYSAGSALASLYMDKALGLRDIVNNAMGHKGNGMSPGDYLLLFIMNRLSEPCSKNSIGKWMKRNYASIIFPEASSQDFWNIMDRFADKNIKNIMDRVRDRIMEMGYNTGDIFFDASNMYTFMEENSIAKKGHNKKHRYDLNQVSYYIASTYDYIPLYGEAYPGNIHDSRTFENIVKNIPEDSTLIFDRGYNSKDNIDMISNRRYIGALKQSDNHSIMEINVKEDSYIELIRNVYGKDHRIILYHSKSLETRKKNKFMKHLAKVMVKAKKIIDSGDSDSMEKARIYLESEHLNETILLPSLEIDGERMEYRISMMGKNAIFTNIIDKDAESIVELYKKRARVEHCFRTINAKGIAFPLYHWTPQKIKVHMFFSLMAYLFLALIYNEIHRNSKTASLISTIDYLKDININYAIKGKIVTTKIECKSDIAVLIKDTMEFEKLAKY</sequence>
<name>S0AL73_FERAC</name>
<dbReference type="Proteomes" id="UP000014660">
    <property type="component" value="Chromosome"/>
</dbReference>
<dbReference type="GO" id="GO:0006313">
    <property type="term" value="P:DNA transposition"/>
    <property type="evidence" value="ECO:0007669"/>
    <property type="project" value="InterPro"/>
</dbReference>
<protein>
    <submittedName>
        <fullName evidence="2">Transposase-like protein</fullName>
    </submittedName>
</protein>
<dbReference type="NCBIfam" id="NF033559">
    <property type="entry name" value="transpos_IS1634"/>
    <property type="match status" value="1"/>
</dbReference>
<dbReference type="RefSeq" id="WP_009886151.1">
    <property type="nucleotide sequence ID" value="NC_021592.1"/>
</dbReference>
<dbReference type="EMBL" id="CP004145">
    <property type="protein sequence ID" value="AGO60113.1"/>
    <property type="molecule type" value="Genomic_DNA"/>
</dbReference>
<dbReference type="Pfam" id="PF01609">
    <property type="entry name" value="DDE_Tnp_1"/>
    <property type="match status" value="1"/>
</dbReference>
<dbReference type="GO" id="GO:0003677">
    <property type="term" value="F:DNA binding"/>
    <property type="evidence" value="ECO:0007669"/>
    <property type="project" value="InterPro"/>
</dbReference>
<dbReference type="InterPro" id="IPR002559">
    <property type="entry name" value="Transposase_11"/>
</dbReference>
<dbReference type="PANTHER" id="PTHR34614">
    <property type="match status" value="1"/>
</dbReference>
<gene>
    <name evidence="2" type="ORF">FACI_IFERC00001G0133</name>
</gene>
<dbReference type="GeneID" id="16024277"/>
<dbReference type="KEGG" id="fac:FACI_IFERC01G0133"/>
<dbReference type="InterPro" id="IPR047654">
    <property type="entry name" value="IS1634_transpos"/>
</dbReference>
<dbReference type="AlphaFoldDB" id="S0AL73"/>
<evidence type="ECO:0000313" key="3">
    <source>
        <dbReference type="Proteomes" id="UP000014660"/>
    </source>
</evidence>
<evidence type="ECO:0000259" key="1">
    <source>
        <dbReference type="Pfam" id="PF01609"/>
    </source>
</evidence>
<evidence type="ECO:0000313" key="2">
    <source>
        <dbReference type="EMBL" id="AGO60113.1"/>
    </source>
</evidence>